<dbReference type="InterPro" id="IPR011989">
    <property type="entry name" value="ARM-like"/>
</dbReference>
<feature type="region of interest" description="Disordered" evidence="7">
    <location>
        <begin position="928"/>
        <end position="1010"/>
    </location>
</feature>
<dbReference type="GO" id="GO:0004175">
    <property type="term" value="F:endopeptidase activity"/>
    <property type="evidence" value="ECO:0007669"/>
    <property type="project" value="EnsemblFungi"/>
</dbReference>
<dbReference type="InParanoid" id="A0A1J7INL5"/>
<name>A0A1J7INL5_9PEZI</name>
<evidence type="ECO:0000259" key="9">
    <source>
        <dbReference type="Pfam" id="PF21505"/>
    </source>
</evidence>
<dbReference type="InterPro" id="IPR048570">
    <property type="entry name" value="PSMD1_RPN2_N"/>
</dbReference>
<proteinExistence type="inferred from homology"/>
<comment type="similarity">
    <text evidence="2 6">Belongs to the proteasome subunit S1 family.</text>
</comment>
<feature type="compositionally biased region" description="Acidic residues" evidence="7">
    <location>
        <begin position="1156"/>
        <end position="1167"/>
    </location>
</feature>
<organism evidence="10 11">
    <name type="scientific">Coniochaeta ligniaria NRRL 30616</name>
    <dbReference type="NCBI Taxonomy" id="1408157"/>
    <lineage>
        <taxon>Eukaryota</taxon>
        <taxon>Fungi</taxon>
        <taxon>Dikarya</taxon>
        <taxon>Ascomycota</taxon>
        <taxon>Pezizomycotina</taxon>
        <taxon>Sordariomycetes</taxon>
        <taxon>Sordariomycetidae</taxon>
        <taxon>Coniochaetales</taxon>
        <taxon>Coniochaetaceae</taxon>
        <taxon>Coniochaeta</taxon>
    </lineage>
</organism>
<dbReference type="PIRSF" id="PIRSF015947">
    <property type="entry name" value="26S_Psome_Rpn2"/>
    <property type="match status" value="1"/>
</dbReference>
<evidence type="ECO:0000256" key="7">
    <source>
        <dbReference type="SAM" id="MobiDB-lite"/>
    </source>
</evidence>
<evidence type="ECO:0000259" key="8">
    <source>
        <dbReference type="Pfam" id="PF18004"/>
    </source>
</evidence>
<dbReference type="FunFam" id="1.25.10.10:FF:000017">
    <property type="entry name" value="26S proteasome non-ATPase regulatory subunit 1"/>
    <property type="match status" value="1"/>
</dbReference>
<dbReference type="GO" id="GO:0042176">
    <property type="term" value="P:regulation of protein catabolic process"/>
    <property type="evidence" value="ECO:0007669"/>
    <property type="project" value="UniProtKB-UniRule"/>
</dbReference>
<dbReference type="Pfam" id="PF13646">
    <property type="entry name" value="HEAT_2"/>
    <property type="match status" value="1"/>
</dbReference>
<evidence type="ECO:0000256" key="3">
    <source>
        <dbReference type="ARBA" id="ARBA00015684"/>
    </source>
</evidence>
<dbReference type="InterPro" id="IPR016024">
    <property type="entry name" value="ARM-type_fold"/>
</dbReference>
<evidence type="ECO:0000313" key="11">
    <source>
        <dbReference type="Proteomes" id="UP000182658"/>
    </source>
</evidence>
<keyword evidence="5 6" id="KW-0647">Proteasome</keyword>
<dbReference type="EMBL" id="KV875111">
    <property type="protein sequence ID" value="OIW22705.1"/>
    <property type="molecule type" value="Genomic_DNA"/>
</dbReference>
<dbReference type="GO" id="GO:0031625">
    <property type="term" value="F:ubiquitin protein ligase binding"/>
    <property type="evidence" value="ECO:0007669"/>
    <property type="project" value="EnsemblFungi"/>
</dbReference>
<protein>
    <recommendedName>
        <fullName evidence="3 6">26S proteasome regulatory subunit RPN2</fullName>
    </recommendedName>
</protein>
<gene>
    <name evidence="10" type="ORF">CONLIGDRAFT_153243</name>
</gene>
<dbReference type="PANTHER" id="PTHR10943">
    <property type="entry name" value="26S PROTEASOME NON-ATPASE REGULATORY SUBUNIT"/>
    <property type="match status" value="1"/>
</dbReference>
<evidence type="ECO:0000256" key="4">
    <source>
        <dbReference type="ARBA" id="ARBA00022737"/>
    </source>
</evidence>
<dbReference type="Gene3D" id="1.25.10.10">
    <property type="entry name" value="Leucine-rich Repeat Variant"/>
    <property type="match status" value="1"/>
</dbReference>
<dbReference type="SUPFAM" id="SSF48371">
    <property type="entry name" value="ARM repeat"/>
    <property type="match status" value="1"/>
</dbReference>
<sequence length="1182" mass="128151">MPGLLTSAKGILAFLAEDEPELKVFALKTLNEDIDTVWTEVAGSLSEIESLWEDETFSERQLAALVCAKVYYHLQAYNESMSFALAAGDLFRLDAPGEFEETIISKCVDQYIAVSSSRHTPSKLSKLDVELPAIATTFAAGAPDGSALISPTTPFSQTTLPSKSLLSRASTDNTILDPTFQPTKEGRSASIADINTDTELALQRVIERLFESCLEQGKYKQVVGIAVESKNLGVLRRVIKRASDDEKQSKGKSPEAGQGPAEELMEYILGICMDIVQERSLRTEILHLILELLNEIPNPDYFAIAKCVVYLDSDEQASKMLRTLVNNGDRKSVAIAYQIAFDLYDNGTQEFLGKVIQSLPSGEPPKQPVAEAENTGEATESDALLQDQDDSTAKEKEPAQEELPEELATPFRNIRDILDGTKTIKLNLEFLYRNNHTDLSILNKVRDSLEGRNSIFHTAVTFCNAFMNAGTTHDKFFRDNLDWLGKAVNWSKFTATAALGVIHRGNLTQSRKLLEPYLPKQNGISSGSLYSQGGALYAYGLIHANHGADALDYLRTMFTSTDDEVIQHGGALGLGIAGMATGNEQIFESLKNVLFTDSALNGEAVGLSMGLIMLGTGNAKALEDMFTYAHDTTHEKIVRGCAIGMALIMYGRQEGADAMIDGLLSDPDPTLRYGGILTVAMAYCGTGSNKAIRKLLHIAVSDVNDDVRRIAVMSLGFIMFRKPGSVPRMVELLAESYNPHVRYGSAMALGISCAGTGLDEAIDLLEPMMKDPSDFVRQGALIALSMIMVQQNEVMNPKVAAIRKTLRKVVGDRHEDAMTKFGASLALGIIDAGGRNCTIGLQTQTGNLNMAGIVGMAVFTQYWYWFPFTHFLSLSFSPTSIIGLDSDLEIPSFKFNCATRPSLFDYPPEQEAKVEEGPAPIITAVLSTTAQAKRRAQKKERALRRESMDVDSTPTAAKTSSGQAAGDKMDVDEDKAKTDKSDDKKDGEDSTEKETSAATEAKKKADKEKVGYEIENMSRVLPGQLKYISFPAGRYKPVKKPTGGPLLLEDTQPDEPKVLIEEKLKKVTTEKAPVAGGPTTGSPATRGSAAGRTLQERSALAQLLQGADSGQRLNISELQDIIARNAGSQQSTPHAGRNEPGTGSGAAAAAGVLTAIDEDQEGDEEAPAPDAFDYHTDAEDDE</sequence>
<feature type="domain" description="26S proteasome non-ATPase regulatory subunit 1/RPN2 N-terminal" evidence="9">
    <location>
        <begin position="6"/>
        <end position="135"/>
    </location>
</feature>
<comment type="function">
    <text evidence="1 6">Acts as a regulatory subunit of the 26S proteasome which is involved in the ATP-dependent degradation of ubiquitinated proteins.</text>
</comment>
<evidence type="ECO:0000313" key="10">
    <source>
        <dbReference type="EMBL" id="OIW22705.1"/>
    </source>
</evidence>
<dbReference type="Pfam" id="PF01851">
    <property type="entry name" value="PC_rep"/>
    <property type="match status" value="2"/>
</dbReference>
<dbReference type="FunCoup" id="A0A1J7INL5">
    <property type="interactions" value="1340"/>
</dbReference>
<feature type="compositionally biased region" description="Basic and acidic residues" evidence="7">
    <location>
        <begin position="974"/>
        <end position="1010"/>
    </location>
</feature>
<dbReference type="Pfam" id="PF18004">
    <property type="entry name" value="RPN2_C"/>
    <property type="match status" value="1"/>
</dbReference>
<dbReference type="GO" id="GO:0034515">
    <property type="term" value="C:proteasome storage granule"/>
    <property type="evidence" value="ECO:0007669"/>
    <property type="project" value="EnsemblFungi"/>
</dbReference>
<dbReference type="GO" id="GO:0030234">
    <property type="term" value="F:enzyme regulator activity"/>
    <property type="evidence" value="ECO:0007669"/>
    <property type="project" value="UniProtKB-UniRule"/>
</dbReference>
<dbReference type="InterPro" id="IPR016642">
    <property type="entry name" value="26S_Psome_Rpn2"/>
</dbReference>
<dbReference type="GO" id="GO:0005634">
    <property type="term" value="C:nucleus"/>
    <property type="evidence" value="ECO:0007669"/>
    <property type="project" value="EnsemblFungi"/>
</dbReference>
<dbReference type="GO" id="GO:0043161">
    <property type="term" value="P:proteasome-mediated ubiquitin-dependent protein catabolic process"/>
    <property type="evidence" value="ECO:0007669"/>
    <property type="project" value="EnsemblFungi"/>
</dbReference>
<dbReference type="STRING" id="1408157.A0A1J7INL5"/>
<evidence type="ECO:0000256" key="1">
    <source>
        <dbReference type="ARBA" id="ARBA00002187"/>
    </source>
</evidence>
<dbReference type="PANTHER" id="PTHR10943:SF2">
    <property type="entry name" value="26S PROTEASOME NON-ATPASE REGULATORY SUBUNIT 1"/>
    <property type="match status" value="1"/>
</dbReference>
<dbReference type="OrthoDB" id="261572at2759"/>
<accession>A0A1J7INL5</accession>
<dbReference type="GO" id="GO:0008540">
    <property type="term" value="C:proteasome regulatory particle, base subcomplex"/>
    <property type="evidence" value="ECO:0007669"/>
    <property type="project" value="UniProtKB-UniRule"/>
</dbReference>
<feature type="compositionally biased region" description="Basic and acidic residues" evidence="7">
    <location>
        <begin position="939"/>
        <end position="948"/>
    </location>
</feature>
<dbReference type="Pfam" id="PF21505">
    <property type="entry name" value="RPN2_N"/>
    <property type="match status" value="2"/>
</dbReference>
<feature type="region of interest" description="Disordered" evidence="7">
    <location>
        <begin position="361"/>
        <end position="406"/>
    </location>
</feature>
<feature type="domain" description="26S proteasome non-ATPase regulatory subunit 1/RPN2 N-terminal" evidence="9">
    <location>
        <begin position="194"/>
        <end position="435"/>
    </location>
</feature>
<evidence type="ECO:0000256" key="6">
    <source>
        <dbReference type="PIRNR" id="PIRNR015947"/>
    </source>
</evidence>
<dbReference type="InterPro" id="IPR002015">
    <property type="entry name" value="Proteasome/cyclosome_rpt"/>
</dbReference>
<feature type="region of interest" description="Disordered" evidence="7">
    <location>
        <begin position="1124"/>
        <end position="1182"/>
    </location>
</feature>
<keyword evidence="4" id="KW-0677">Repeat</keyword>
<feature type="compositionally biased region" description="Polar residues" evidence="7">
    <location>
        <begin position="950"/>
        <end position="963"/>
    </location>
</feature>
<evidence type="ECO:0000256" key="5">
    <source>
        <dbReference type="ARBA" id="ARBA00022942"/>
    </source>
</evidence>
<feature type="domain" description="26S proteasome regulatory subunit RPN2 C-terminal" evidence="8">
    <location>
        <begin position="879"/>
        <end position="1060"/>
    </location>
</feature>
<dbReference type="InterPro" id="IPR040623">
    <property type="entry name" value="RPN2_C"/>
</dbReference>
<reference evidence="10 11" key="1">
    <citation type="submission" date="2016-10" db="EMBL/GenBank/DDBJ databases">
        <title>Draft genome sequence of Coniochaeta ligniaria NRRL30616, a lignocellulolytic fungus for bioabatement of inhibitors in plant biomass hydrolysates.</title>
        <authorList>
            <consortium name="DOE Joint Genome Institute"/>
            <person name="Jimenez D.J."/>
            <person name="Hector R.E."/>
            <person name="Riley R."/>
            <person name="Sun H."/>
            <person name="Grigoriev I.V."/>
            <person name="Van Elsas J.D."/>
            <person name="Nichols N.N."/>
        </authorList>
    </citation>
    <scope>NUCLEOTIDE SEQUENCE [LARGE SCALE GENOMIC DNA]</scope>
    <source>
        <strain evidence="10 11">NRRL 30616</strain>
    </source>
</reference>
<keyword evidence="11" id="KW-1185">Reference proteome</keyword>
<dbReference type="Proteomes" id="UP000182658">
    <property type="component" value="Unassembled WGS sequence"/>
</dbReference>
<dbReference type="GO" id="GO:0043248">
    <property type="term" value="P:proteasome assembly"/>
    <property type="evidence" value="ECO:0007669"/>
    <property type="project" value="EnsemblFungi"/>
</dbReference>
<feature type="compositionally biased region" description="Basic and acidic residues" evidence="7">
    <location>
        <begin position="1172"/>
        <end position="1182"/>
    </location>
</feature>
<dbReference type="AlphaFoldDB" id="A0A1J7INL5"/>
<evidence type="ECO:0000256" key="2">
    <source>
        <dbReference type="ARBA" id="ARBA00006308"/>
    </source>
</evidence>
<feature type="region of interest" description="Disordered" evidence="7">
    <location>
        <begin position="1069"/>
        <end position="1094"/>
    </location>
</feature>